<evidence type="ECO:0000256" key="1">
    <source>
        <dbReference type="ARBA" id="ARBA00003868"/>
    </source>
</evidence>
<dbReference type="Pfam" id="PF00208">
    <property type="entry name" value="ELFV_dehydrog"/>
    <property type="match status" value="1"/>
</dbReference>
<evidence type="ECO:0000256" key="6">
    <source>
        <dbReference type="PIRNR" id="PIRNR000185"/>
    </source>
</evidence>
<dbReference type="InterPro" id="IPR006097">
    <property type="entry name" value="Glu/Leu/Phe/Val/Trp_DH_dimer"/>
</dbReference>
<dbReference type="Gene3D" id="3.40.50.10860">
    <property type="entry name" value="Leucine Dehydrogenase, chain A, domain 1"/>
    <property type="match status" value="1"/>
</dbReference>
<dbReference type="InterPro" id="IPR006096">
    <property type="entry name" value="Glu/Leu/Phe/Val/Trp_DH_C"/>
</dbReference>
<dbReference type="InterPro" id="IPR046346">
    <property type="entry name" value="Aminoacid_DH-like_N_sf"/>
</dbReference>
<dbReference type="PROSITE" id="PS00074">
    <property type="entry name" value="GLFV_DEHYDROGENASE"/>
    <property type="match status" value="1"/>
</dbReference>
<dbReference type="PIRSF" id="PIRSF000185">
    <property type="entry name" value="Glu_DH"/>
    <property type="match status" value="1"/>
</dbReference>
<dbReference type="SUPFAM" id="SSF51735">
    <property type="entry name" value="NAD(P)-binding Rossmann-fold domains"/>
    <property type="match status" value="1"/>
</dbReference>
<gene>
    <name evidence="9" type="ORF">ACERLL_16575</name>
</gene>
<dbReference type="PANTHER" id="PTHR11606:SF24">
    <property type="entry name" value="NAD-SPECIFIC GLUTAMATE DEHYDROGENASE"/>
    <property type="match status" value="1"/>
</dbReference>
<evidence type="ECO:0000259" key="8">
    <source>
        <dbReference type="SMART" id="SM00839"/>
    </source>
</evidence>
<dbReference type="Proteomes" id="UP001575181">
    <property type="component" value="Unassembled WGS sequence"/>
</dbReference>
<dbReference type="EMBL" id="JBGUAW010000014">
    <property type="protein sequence ID" value="MFA9462426.1"/>
    <property type="molecule type" value="Genomic_DNA"/>
</dbReference>
<keyword evidence="4" id="KW-0520">NAD</keyword>
<dbReference type="Gene3D" id="3.40.50.720">
    <property type="entry name" value="NAD(P)-binding Rossmann-like Domain"/>
    <property type="match status" value="1"/>
</dbReference>
<dbReference type="InterPro" id="IPR033922">
    <property type="entry name" value="NAD_bind_Glu_DH"/>
</dbReference>
<evidence type="ECO:0000256" key="5">
    <source>
        <dbReference type="ARBA" id="ARBA00048584"/>
    </source>
</evidence>
<proteinExistence type="inferred from homology"/>
<dbReference type="PRINTS" id="PR00082">
    <property type="entry name" value="GLFDHDRGNASE"/>
</dbReference>
<evidence type="ECO:0000256" key="3">
    <source>
        <dbReference type="ARBA" id="ARBA00023002"/>
    </source>
</evidence>
<name>A0ABV4U1Y2_9GAMM</name>
<dbReference type="InterPro" id="IPR036291">
    <property type="entry name" value="NAD(P)-bd_dom_sf"/>
</dbReference>
<evidence type="ECO:0000313" key="10">
    <source>
        <dbReference type="Proteomes" id="UP001575181"/>
    </source>
</evidence>
<comment type="similarity">
    <text evidence="2 6 7">Belongs to the Glu/Leu/Phe/Val dehydrogenases family.</text>
</comment>
<accession>A0ABV4U1Y2</accession>
<evidence type="ECO:0000313" key="9">
    <source>
        <dbReference type="EMBL" id="MFA9462426.1"/>
    </source>
</evidence>
<dbReference type="InterPro" id="IPR014362">
    <property type="entry name" value="Glu_DH"/>
</dbReference>
<dbReference type="InterPro" id="IPR033524">
    <property type="entry name" value="Glu/Leu/Phe/Val_DH_AS"/>
</dbReference>
<comment type="catalytic activity">
    <reaction evidence="5">
        <text>L-glutamate + NADP(+) + H2O = 2-oxoglutarate + NH4(+) + NADPH + H(+)</text>
        <dbReference type="Rhea" id="RHEA:11612"/>
        <dbReference type="ChEBI" id="CHEBI:15377"/>
        <dbReference type="ChEBI" id="CHEBI:15378"/>
        <dbReference type="ChEBI" id="CHEBI:16810"/>
        <dbReference type="ChEBI" id="CHEBI:28938"/>
        <dbReference type="ChEBI" id="CHEBI:29985"/>
        <dbReference type="ChEBI" id="CHEBI:57783"/>
        <dbReference type="ChEBI" id="CHEBI:58349"/>
        <dbReference type="EC" id="1.4.1.4"/>
    </reaction>
</comment>
<dbReference type="SUPFAM" id="SSF53223">
    <property type="entry name" value="Aminoacid dehydrogenase-like, N-terminal domain"/>
    <property type="match status" value="1"/>
</dbReference>
<dbReference type="CDD" id="cd01076">
    <property type="entry name" value="NAD_bind_1_Glu_DH"/>
    <property type="match status" value="1"/>
</dbReference>
<comment type="caution">
    <text evidence="9">The sequence shown here is derived from an EMBL/GenBank/DDBJ whole genome shotgun (WGS) entry which is preliminary data.</text>
</comment>
<sequence>MSHFEATNRYIRKASEVLDLGQRIERHLIAPDREVSVQVSTTLDNGNVASFRGFRVQHKNVRGPFKGGLRFHPTVDMDEARTLASLMTWKTALVDVPFGGGKGGIDCDPGALSEGERERLTRKFTQNIQEIIGPQTDIPAPDVNTGPQLMAWIMDEYAKFRGFTPAVVTGKPVHLSGSLGRDAATGRGVSIATREYFRRLGEGLAGKRFVVQGFGNVGSHLARLFHEAGGKVVAVSDATGAVRDERGLDIAALLDHRDGSHPLTTFPADEVARDEVLFLPCDVLVPAALGNVITRENVTDIRADLIVEAANAPITPDAHETLESRGVRVLPDILANAGGVTVSYFEWVQNIQQFRWTEEQGNDQLEDTMRRACDKVFAIAAERNVDFRTAAFIVGLGRVAQTMVTRGIQ</sequence>
<feature type="domain" description="Glutamate/phenylalanine/leucine/valine/L-tryptophan dehydrogenase C-terminal" evidence="8">
    <location>
        <begin position="178"/>
        <end position="407"/>
    </location>
</feature>
<protein>
    <recommendedName>
        <fullName evidence="6">Glutamate dehydrogenase</fullName>
    </recommendedName>
</protein>
<evidence type="ECO:0000256" key="4">
    <source>
        <dbReference type="ARBA" id="ARBA00023027"/>
    </source>
</evidence>
<keyword evidence="3 6" id="KW-0560">Oxidoreductase</keyword>
<reference evidence="9 10" key="1">
    <citation type="submission" date="2024-08" db="EMBL/GenBank/DDBJ databases">
        <title>Whole-genome sequencing of halo(alkali)philic microorganisms from hypersaline lakes.</title>
        <authorList>
            <person name="Sorokin D.Y."/>
            <person name="Merkel A.Y."/>
            <person name="Messina E."/>
            <person name="Yakimov M."/>
        </authorList>
    </citation>
    <scope>NUCLEOTIDE SEQUENCE [LARGE SCALE GENOMIC DNA]</scope>
    <source>
        <strain evidence="9 10">Cl-TMA</strain>
    </source>
</reference>
<dbReference type="PANTHER" id="PTHR11606">
    <property type="entry name" value="GLUTAMATE DEHYDROGENASE"/>
    <property type="match status" value="1"/>
</dbReference>
<keyword evidence="10" id="KW-1185">Reference proteome</keyword>
<comment type="function">
    <text evidence="1">Catalyzes the reversible oxidative deamination of glutamate to alpha-ketoglutarate and ammonia.</text>
</comment>
<dbReference type="RefSeq" id="WP_373657216.1">
    <property type="nucleotide sequence ID" value="NZ_JBGUAW010000014.1"/>
</dbReference>
<organism evidence="9 10">
    <name type="scientific">Thiohalorhabdus methylotrophus</name>
    <dbReference type="NCBI Taxonomy" id="3242694"/>
    <lineage>
        <taxon>Bacteria</taxon>
        <taxon>Pseudomonadati</taxon>
        <taxon>Pseudomonadota</taxon>
        <taxon>Gammaproteobacteria</taxon>
        <taxon>Thiohalorhabdales</taxon>
        <taxon>Thiohalorhabdaceae</taxon>
        <taxon>Thiohalorhabdus</taxon>
    </lineage>
</organism>
<evidence type="ECO:0000256" key="2">
    <source>
        <dbReference type="ARBA" id="ARBA00006382"/>
    </source>
</evidence>
<dbReference type="SMART" id="SM00839">
    <property type="entry name" value="ELFV_dehydrog"/>
    <property type="match status" value="1"/>
</dbReference>
<dbReference type="InterPro" id="IPR006095">
    <property type="entry name" value="Glu/Leu/Phe/Val/Trp_DH"/>
</dbReference>
<dbReference type="GO" id="GO:0016491">
    <property type="term" value="F:oxidoreductase activity"/>
    <property type="evidence" value="ECO:0007669"/>
    <property type="project" value="UniProtKB-KW"/>
</dbReference>
<dbReference type="Pfam" id="PF02812">
    <property type="entry name" value="ELFV_dehydrog_N"/>
    <property type="match status" value="1"/>
</dbReference>
<evidence type="ECO:0000256" key="7">
    <source>
        <dbReference type="RuleBase" id="RU004417"/>
    </source>
</evidence>